<dbReference type="Proteomes" id="UP000308133">
    <property type="component" value="Unassembled WGS sequence"/>
</dbReference>
<dbReference type="AlphaFoldDB" id="A0A4U7B2N8"/>
<comment type="caution">
    <text evidence="2">The sequence shown here is derived from an EMBL/GenBank/DDBJ whole genome shotgun (WGS) entry which is preliminary data.</text>
</comment>
<dbReference type="EMBL" id="PTQR01000032">
    <property type="protein sequence ID" value="TKX25079.1"/>
    <property type="molecule type" value="Genomic_DNA"/>
</dbReference>
<keyword evidence="1" id="KW-0472">Membrane</keyword>
<evidence type="ECO:0000313" key="2">
    <source>
        <dbReference type="EMBL" id="TKX25079.1"/>
    </source>
</evidence>
<evidence type="ECO:0000313" key="3">
    <source>
        <dbReference type="Proteomes" id="UP000308133"/>
    </source>
</evidence>
<proteinExistence type="predicted"/>
<feature type="transmembrane region" description="Helical" evidence="1">
    <location>
        <begin position="25"/>
        <end position="49"/>
    </location>
</feature>
<organism evidence="2 3">
    <name type="scientific">Elsinoe australis</name>
    <dbReference type="NCBI Taxonomy" id="40998"/>
    <lineage>
        <taxon>Eukaryota</taxon>
        <taxon>Fungi</taxon>
        <taxon>Dikarya</taxon>
        <taxon>Ascomycota</taxon>
        <taxon>Pezizomycotina</taxon>
        <taxon>Dothideomycetes</taxon>
        <taxon>Dothideomycetidae</taxon>
        <taxon>Myriangiales</taxon>
        <taxon>Elsinoaceae</taxon>
        <taxon>Elsinoe</taxon>
    </lineage>
</organism>
<protein>
    <submittedName>
        <fullName evidence="2">Uncharacterized protein</fullName>
    </submittedName>
</protein>
<gene>
    <name evidence="2" type="ORF">C1H76_2665</name>
</gene>
<keyword evidence="1" id="KW-1133">Transmembrane helix</keyword>
<sequence>MPLAVVNLLTLVSNPIPPPFFALHAPYALVALIVLLSLIDPCALLAFLARPSSLTIRSNGLSPNNGLYEGSLVLGAFEAWRLTSEALTRARWGVYFFRPVSLALLALNRNFSIASPIIAYPADFHILTAFISLSLKWPLMHYLLFLDVSLPLYGIHISTHIATTSELVGVSDDL</sequence>
<accession>A0A4U7B2N8</accession>
<name>A0A4U7B2N8_9PEZI</name>
<reference evidence="2 3" key="1">
    <citation type="submission" date="2018-02" db="EMBL/GenBank/DDBJ databases">
        <title>Draft genome sequences of Elsinoe sp., causing black scab on jojoba.</title>
        <authorList>
            <person name="Stodart B."/>
            <person name="Jeffress S."/>
            <person name="Ash G."/>
            <person name="Arun Chinnappa K."/>
        </authorList>
    </citation>
    <scope>NUCLEOTIDE SEQUENCE [LARGE SCALE GENOMIC DNA]</scope>
    <source>
        <strain evidence="2 3">Hillstone_2</strain>
    </source>
</reference>
<evidence type="ECO:0000256" key="1">
    <source>
        <dbReference type="SAM" id="Phobius"/>
    </source>
</evidence>
<keyword evidence="1" id="KW-0812">Transmembrane</keyword>